<protein>
    <submittedName>
        <fullName evidence="1">Uncharacterized protein</fullName>
    </submittedName>
</protein>
<proteinExistence type="predicted"/>
<gene>
    <name evidence="1" type="ORF">NEA10_11455</name>
</gene>
<reference evidence="1" key="1">
    <citation type="submission" date="2022-06" db="EMBL/GenBank/DDBJ databases">
        <title>Genome sequence of Phormidium yuhuli AB48 isolated from an industrial photobioreactor environment.</title>
        <authorList>
            <person name="Qiu Y."/>
            <person name="Noonan A.J.C."/>
            <person name="Dofher K."/>
            <person name="Koch M."/>
            <person name="Kieft B."/>
            <person name="Lin X."/>
            <person name="Ziels R.M."/>
            <person name="Hallam S.J."/>
        </authorList>
    </citation>
    <scope>NUCLEOTIDE SEQUENCE</scope>
    <source>
        <strain evidence="1">AB48</strain>
    </source>
</reference>
<name>A0ABY5AKP2_9CYAN</name>
<evidence type="ECO:0000313" key="2">
    <source>
        <dbReference type="Proteomes" id="UP001056708"/>
    </source>
</evidence>
<dbReference type="EMBL" id="CP098611">
    <property type="protein sequence ID" value="USR89506.1"/>
    <property type="molecule type" value="Genomic_DNA"/>
</dbReference>
<organism evidence="1 2">
    <name type="scientific">Phormidium yuhuli AB48</name>
    <dbReference type="NCBI Taxonomy" id="2940671"/>
    <lineage>
        <taxon>Bacteria</taxon>
        <taxon>Bacillati</taxon>
        <taxon>Cyanobacteriota</taxon>
        <taxon>Cyanophyceae</taxon>
        <taxon>Oscillatoriophycideae</taxon>
        <taxon>Oscillatoriales</taxon>
        <taxon>Oscillatoriaceae</taxon>
        <taxon>Phormidium</taxon>
        <taxon>Phormidium yuhuli</taxon>
    </lineage>
</organism>
<sequence>MIQTKVEAALKKGKQKHLESEKYNEDKKHQIKYSRTEASKFKEVSSYLGVSRDSLIRQSILVTRFYYSDEISRSWLVEQVKKLQQGVEENEAAMSQELSLEYRDEKALEEMALMDCISGCVSFGLNILHKQNIVDKLSLEELKEFYNSDEPS</sequence>
<dbReference type="Proteomes" id="UP001056708">
    <property type="component" value="Chromosome"/>
</dbReference>
<dbReference type="RefSeq" id="WP_252660115.1">
    <property type="nucleotide sequence ID" value="NZ_CP098611.1"/>
</dbReference>
<evidence type="ECO:0000313" key="1">
    <source>
        <dbReference type="EMBL" id="USR89506.1"/>
    </source>
</evidence>
<accession>A0ABY5AKP2</accession>
<keyword evidence="2" id="KW-1185">Reference proteome</keyword>